<dbReference type="Gene3D" id="1.25.40.10">
    <property type="entry name" value="Tetratricopeptide repeat domain"/>
    <property type="match status" value="1"/>
</dbReference>
<evidence type="ECO:0000313" key="6">
    <source>
        <dbReference type="Proteomes" id="UP000285961"/>
    </source>
</evidence>
<dbReference type="AlphaFoldDB" id="A0A419F8G2"/>
<feature type="transmembrane region" description="Helical" evidence="4">
    <location>
        <begin position="93"/>
        <end position="115"/>
    </location>
</feature>
<keyword evidence="1" id="KW-0677">Repeat</keyword>
<feature type="transmembrane region" description="Helical" evidence="4">
    <location>
        <begin position="389"/>
        <end position="410"/>
    </location>
</feature>
<evidence type="ECO:0000256" key="4">
    <source>
        <dbReference type="SAM" id="Phobius"/>
    </source>
</evidence>
<dbReference type="InterPro" id="IPR052346">
    <property type="entry name" value="O-mannosyl-transferase_TMTC"/>
</dbReference>
<dbReference type="Pfam" id="PF13432">
    <property type="entry name" value="TPR_16"/>
    <property type="match status" value="1"/>
</dbReference>
<feature type="repeat" description="TPR" evidence="3">
    <location>
        <begin position="502"/>
        <end position="535"/>
    </location>
</feature>
<reference evidence="5 6" key="1">
    <citation type="journal article" date="2017" name="ISME J.">
        <title>Energy and carbon metabolisms in a deep terrestrial subsurface fluid microbial community.</title>
        <authorList>
            <person name="Momper L."/>
            <person name="Jungbluth S.P."/>
            <person name="Lee M.D."/>
            <person name="Amend J.P."/>
        </authorList>
    </citation>
    <scope>NUCLEOTIDE SEQUENCE [LARGE SCALE GENOMIC DNA]</scope>
    <source>
        <strain evidence="5">SURF_17</strain>
    </source>
</reference>
<dbReference type="Proteomes" id="UP000285961">
    <property type="component" value="Unassembled WGS sequence"/>
</dbReference>
<dbReference type="InterPro" id="IPR011990">
    <property type="entry name" value="TPR-like_helical_dom_sf"/>
</dbReference>
<feature type="transmembrane region" description="Helical" evidence="4">
    <location>
        <begin position="222"/>
        <end position="241"/>
    </location>
</feature>
<proteinExistence type="predicted"/>
<feature type="transmembrane region" description="Helical" evidence="4">
    <location>
        <begin position="288"/>
        <end position="310"/>
    </location>
</feature>
<name>A0A419F8G2_9BACT</name>
<dbReference type="PROSITE" id="PS50005">
    <property type="entry name" value="TPR"/>
    <property type="match status" value="3"/>
</dbReference>
<organism evidence="5 6">
    <name type="scientific">Candidatus Abyssobacteria bacterium SURF_17</name>
    <dbReference type="NCBI Taxonomy" id="2093361"/>
    <lineage>
        <taxon>Bacteria</taxon>
        <taxon>Pseudomonadati</taxon>
        <taxon>Candidatus Hydrogenedentota</taxon>
        <taxon>Candidatus Abyssobacteria</taxon>
    </lineage>
</organism>
<comment type="caution">
    <text evidence="5">The sequence shown here is derived from an EMBL/GenBank/DDBJ whole genome shotgun (WGS) entry which is preliminary data.</text>
</comment>
<evidence type="ECO:0000256" key="2">
    <source>
        <dbReference type="ARBA" id="ARBA00022803"/>
    </source>
</evidence>
<feature type="transmembrane region" description="Helical" evidence="4">
    <location>
        <begin position="357"/>
        <end position="377"/>
    </location>
</feature>
<dbReference type="Pfam" id="PF07719">
    <property type="entry name" value="TPR_2"/>
    <property type="match status" value="1"/>
</dbReference>
<evidence type="ECO:0000313" key="5">
    <source>
        <dbReference type="EMBL" id="RJP74732.1"/>
    </source>
</evidence>
<dbReference type="SUPFAM" id="SSF48452">
    <property type="entry name" value="TPR-like"/>
    <property type="match status" value="1"/>
</dbReference>
<protein>
    <submittedName>
        <fullName evidence="5">Tetratricopeptide repeat protein</fullName>
    </submittedName>
</protein>
<keyword evidence="4" id="KW-1133">Transmembrane helix</keyword>
<gene>
    <name evidence="5" type="ORF">C4532_01740</name>
</gene>
<feature type="repeat" description="TPR" evidence="3">
    <location>
        <begin position="434"/>
        <end position="467"/>
    </location>
</feature>
<feature type="repeat" description="TPR" evidence="3">
    <location>
        <begin position="468"/>
        <end position="501"/>
    </location>
</feature>
<dbReference type="SMART" id="SM00028">
    <property type="entry name" value="TPR"/>
    <property type="match status" value="3"/>
</dbReference>
<dbReference type="PANTHER" id="PTHR44227:SF3">
    <property type="entry name" value="PROTEIN O-MANNOSYL-TRANSFERASE TMTC4"/>
    <property type="match status" value="1"/>
</dbReference>
<keyword evidence="4" id="KW-0472">Membrane</keyword>
<feature type="transmembrane region" description="Helical" evidence="4">
    <location>
        <begin position="122"/>
        <end position="138"/>
    </location>
</feature>
<dbReference type="EMBL" id="QZKI01000011">
    <property type="protein sequence ID" value="RJP74732.1"/>
    <property type="molecule type" value="Genomic_DNA"/>
</dbReference>
<dbReference type="InterPro" id="IPR019734">
    <property type="entry name" value="TPR_rpt"/>
</dbReference>
<sequence length="549" mass="60219">MAYLIRNPAVWIPLTAALLAAIVFCNTLPNDFVWDDNELIVNNPSVHGLSEAGSFLSRHFWSQSGQPSTRGYYRPFILFSYAVDYTLWGPNPLGFHLTNLLWHALASALVGLFILRVTNSSTAALVAGAFFAVHPVHVESVAFVSGRTDVIATALMLVSILLFFRRNDGRAGNLKVALSLAFFALALLAKEIAVVLPALVLVGDLARKSAGGKRAAWPVHTIYWLVLALYLTARFGLLNIAPSLQEKLSPREILFTMPLVFWDYLRLLVLPIHLCADYVVHVQQGPTIANLAAIGALIIAGGAIAFSLIFSVGAQHAAPARRIAARSVTAFFATWIFLGLLPVLQIIPISALKAERFLYLSSVGFCALVGMVVSSEVNRMNVCGKPAQAARHFLNAALIIVMVVLSVLTIRRNTVWKNEFVLYHTTVLCAPDNFRVQYNLGNAYFRKGDVQNAIRHTEIALQLRPDLPQASYNLGVMHAAQGSFDKAEAMYRRAIQLDPSYALAHNNLAVLLYSRGNLQEAKAEWQKALSLDPTLEQAREGLSILGVRP</sequence>
<accession>A0A419F8G2</accession>
<evidence type="ECO:0000256" key="1">
    <source>
        <dbReference type="ARBA" id="ARBA00022737"/>
    </source>
</evidence>
<keyword evidence="2 3" id="KW-0802">TPR repeat</keyword>
<feature type="transmembrane region" description="Helical" evidence="4">
    <location>
        <begin position="176"/>
        <end position="202"/>
    </location>
</feature>
<dbReference type="PROSITE" id="PS50293">
    <property type="entry name" value="TPR_REGION"/>
    <property type="match status" value="2"/>
</dbReference>
<dbReference type="PANTHER" id="PTHR44227">
    <property type="match status" value="1"/>
</dbReference>
<evidence type="ECO:0000256" key="3">
    <source>
        <dbReference type="PROSITE-ProRule" id="PRU00339"/>
    </source>
</evidence>
<feature type="transmembrane region" description="Helical" evidence="4">
    <location>
        <begin position="253"/>
        <end position="276"/>
    </location>
</feature>
<keyword evidence="4" id="KW-0812">Transmembrane</keyword>
<feature type="transmembrane region" description="Helical" evidence="4">
    <location>
        <begin position="330"/>
        <end position="351"/>
    </location>
</feature>
<dbReference type="InterPro" id="IPR013105">
    <property type="entry name" value="TPR_2"/>
</dbReference>